<accession>A0ABQ2JGK7</accession>
<evidence type="ECO:0000313" key="3">
    <source>
        <dbReference type="Proteomes" id="UP000600080"/>
    </source>
</evidence>
<reference evidence="3" key="1">
    <citation type="journal article" date="2019" name="Int. J. Syst. Evol. Microbiol.">
        <title>The Global Catalogue of Microorganisms (GCM) 10K type strain sequencing project: providing services to taxonomists for standard genome sequencing and annotation.</title>
        <authorList>
            <consortium name="The Broad Institute Genomics Platform"/>
            <consortium name="The Broad Institute Genome Sequencing Center for Infectious Disease"/>
            <person name="Wu L."/>
            <person name="Ma J."/>
        </authorList>
    </citation>
    <scope>NUCLEOTIDE SEQUENCE [LARGE SCALE GENOMIC DNA]</scope>
    <source>
        <strain evidence="3">CGMCC 4.7323</strain>
    </source>
</reference>
<protein>
    <submittedName>
        <fullName evidence="2">Uncharacterized protein</fullName>
    </submittedName>
</protein>
<gene>
    <name evidence="2" type="ORF">GCM10012285_32530</name>
</gene>
<name>A0ABQ2JGK7_9ACTN</name>
<evidence type="ECO:0000313" key="2">
    <source>
        <dbReference type="EMBL" id="GGN47126.1"/>
    </source>
</evidence>
<evidence type="ECO:0000256" key="1">
    <source>
        <dbReference type="SAM" id="MobiDB-lite"/>
    </source>
</evidence>
<feature type="region of interest" description="Disordered" evidence="1">
    <location>
        <begin position="30"/>
        <end position="86"/>
    </location>
</feature>
<sequence>MVDPITSSIGLPVSSASVVVLNMAELLGMAGESRADGTRQGRCARGGPRAREVVGPPFGDARRAGRAGKGAPPGRAGSGRAGKTQRRVFRAVVPGAVVLHPVGRARRVRVS</sequence>
<comment type="caution">
    <text evidence="2">The sequence shown here is derived from an EMBL/GenBank/DDBJ whole genome shotgun (WGS) entry which is preliminary data.</text>
</comment>
<dbReference type="EMBL" id="BMND01000012">
    <property type="protein sequence ID" value="GGN47126.1"/>
    <property type="molecule type" value="Genomic_DNA"/>
</dbReference>
<proteinExistence type="predicted"/>
<dbReference type="Proteomes" id="UP000600080">
    <property type="component" value="Unassembled WGS sequence"/>
</dbReference>
<organism evidence="2 3">
    <name type="scientific">Streptomyces kronopolitis</name>
    <dbReference type="NCBI Taxonomy" id="1612435"/>
    <lineage>
        <taxon>Bacteria</taxon>
        <taxon>Bacillati</taxon>
        <taxon>Actinomycetota</taxon>
        <taxon>Actinomycetes</taxon>
        <taxon>Kitasatosporales</taxon>
        <taxon>Streptomycetaceae</taxon>
        <taxon>Streptomyces</taxon>
    </lineage>
</organism>
<keyword evidence="3" id="KW-1185">Reference proteome</keyword>